<sequence length="223" mass="25573">MNKIYCLILLFYPIFVYADNWPGIEFPDSAVVEIVADDMTVYGFPMRTWIVKDKKSQMMMANFFAQQWRNNSDKYDAQMFNGDYVINSLQSSFLLTARIHREDDGVTVYVGVTQNIEQDKASANKKDFPTPNKSIILSDVQSTDIYKHGHTLVIQSGESLSASYHFYRRYYQRRGWAEISAKLSPQVGKAVLQMSKGADIVDISFNTKKSKIYIVANQVKEGR</sequence>
<dbReference type="AlphaFoldDB" id="A0A119CZK6"/>
<comment type="caution">
    <text evidence="1">The sequence shown here is derived from an EMBL/GenBank/DDBJ whole genome shotgun (WGS) entry which is preliminary data.</text>
</comment>
<dbReference type="Proteomes" id="UP000055702">
    <property type="component" value="Unassembled WGS sequence"/>
</dbReference>
<evidence type="ECO:0000313" key="2">
    <source>
        <dbReference type="Proteomes" id="UP000055702"/>
    </source>
</evidence>
<protein>
    <submittedName>
        <fullName evidence="1">Uncharacterized protein</fullName>
    </submittedName>
</protein>
<proteinExistence type="predicted"/>
<accession>A0A119CZK6</accession>
<dbReference type="EMBL" id="LRDC01000022">
    <property type="protein sequence ID" value="KVX01522.1"/>
    <property type="molecule type" value="Genomic_DNA"/>
</dbReference>
<name>A0A119CZK6_SHEFR</name>
<organism evidence="1">
    <name type="scientific">Shewanella frigidimarina</name>
    <dbReference type="NCBI Taxonomy" id="56812"/>
    <lineage>
        <taxon>Bacteria</taxon>
        <taxon>Pseudomonadati</taxon>
        <taxon>Pseudomonadota</taxon>
        <taxon>Gammaproteobacteria</taxon>
        <taxon>Alteromonadales</taxon>
        <taxon>Shewanellaceae</taxon>
        <taxon>Shewanella</taxon>
    </lineage>
</organism>
<reference evidence="1 2" key="1">
    <citation type="submission" date="2016-01" db="EMBL/GenBank/DDBJ databases">
        <title>Draft genome of the antarctic isolate Shewanella frigidimarina Ag06-30.</title>
        <authorList>
            <person name="Parmeciano Di Noto G."/>
            <person name="Vazquez S."/>
            <person name="Mac Cormack W."/>
            <person name="Iriarte A."/>
            <person name="Quiroga C."/>
        </authorList>
    </citation>
    <scope>NUCLEOTIDE SEQUENCE [LARGE SCALE GENOMIC DNA]</scope>
    <source>
        <strain evidence="1 2">Ag06-30</strain>
    </source>
</reference>
<dbReference type="RefSeq" id="WP_059746181.1">
    <property type="nucleotide sequence ID" value="NZ_JBOZOX010000005.1"/>
</dbReference>
<gene>
    <name evidence="1" type="ORF">AWJ07_17440</name>
</gene>
<evidence type="ECO:0000313" key="1">
    <source>
        <dbReference type="EMBL" id="KVX01522.1"/>
    </source>
</evidence>